<dbReference type="InterPro" id="IPR016166">
    <property type="entry name" value="FAD-bd_PCMH"/>
</dbReference>
<dbReference type="Gene3D" id="3.30.43.10">
    <property type="entry name" value="Uridine Diphospho-n-acetylenolpyruvylglucosamine Reductase, domain 2"/>
    <property type="match status" value="1"/>
</dbReference>
<dbReference type="Pfam" id="PF00941">
    <property type="entry name" value="FAD_binding_5"/>
    <property type="match status" value="1"/>
</dbReference>
<dbReference type="PROSITE" id="PS51387">
    <property type="entry name" value="FAD_PCMH"/>
    <property type="match status" value="1"/>
</dbReference>
<keyword evidence="1" id="KW-0285">Flavoprotein</keyword>
<gene>
    <name evidence="6" type="ORF">KDA82_31270</name>
</gene>
<reference evidence="6" key="1">
    <citation type="submission" date="2021-04" db="EMBL/GenBank/DDBJ databases">
        <title>Sequencing of actinobacteria type strains.</title>
        <authorList>
            <person name="Nguyen G.-S."/>
            <person name="Wentzel A."/>
        </authorList>
    </citation>
    <scope>NUCLEOTIDE SEQUENCE</scope>
    <source>
        <strain evidence="6">DSM 42095</strain>
    </source>
</reference>
<dbReference type="InterPro" id="IPR036683">
    <property type="entry name" value="CO_DH_flav_C_dom_sf"/>
</dbReference>
<dbReference type="GO" id="GO:0016491">
    <property type="term" value="F:oxidoreductase activity"/>
    <property type="evidence" value="ECO:0007669"/>
    <property type="project" value="UniProtKB-KW"/>
</dbReference>
<dbReference type="SUPFAM" id="SSF56176">
    <property type="entry name" value="FAD-binding/transporter-associated domain-like"/>
    <property type="match status" value="1"/>
</dbReference>
<evidence type="ECO:0000256" key="1">
    <source>
        <dbReference type="ARBA" id="ARBA00022630"/>
    </source>
</evidence>
<evidence type="ECO:0000259" key="5">
    <source>
        <dbReference type="PROSITE" id="PS51387"/>
    </source>
</evidence>
<keyword evidence="3" id="KW-0560">Oxidoreductase</keyword>
<organism evidence="6 7">
    <name type="scientific">Streptomyces daliensis</name>
    <dbReference type="NCBI Taxonomy" id="299421"/>
    <lineage>
        <taxon>Bacteria</taxon>
        <taxon>Bacillati</taxon>
        <taxon>Actinomycetota</taxon>
        <taxon>Actinomycetes</taxon>
        <taxon>Kitasatosporales</taxon>
        <taxon>Streptomycetaceae</taxon>
        <taxon>Streptomyces</taxon>
    </lineage>
</organism>
<dbReference type="InterPro" id="IPR016167">
    <property type="entry name" value="FAD-bd_PCMH_sub1"/>
</dbReference>
<dbReference type="InterPro" id="IPR036318">
    <property type="entry name" value="FAD-bd_PCMH-like_sf"/>
</dbReference>
<keyword evidence="7" id="KW-1185">Reference proteome</keyword>
<protein>
    <submittedName>
        <fullName evidence="6">Xanthine dehydrogenase family protein subunit M</fullName>
    </submittedName>
</protein>
<dbReference type="Proteomes" id="UP000675554">
    <property type="component" value="Unassembled WGS sequence"/>
</dbReference>
<dbReference type="InterPro" id="IPR002346">
    <property type="entry name" value="Mopterin_DH_FAD-bd"/>
</dbReference>
<dbReference type="InterPro" id="IPR016169">
    <property type="entry name" value="FAD-bd_PCMH_sub2"/>
</dbReference>
<proteinExistence type="predicted"/>
<dbReference type="SUPFAM" id="SSF55447">
    <property type="entry name" value="CO dehydrogenase flavoprotein C-terminal domain-like"/>
    <property type="match status" value="1"/>
</dbReference>
<dbReference type="Pfam" id="PF03450">
    <property type="entry name" value="CO_deh_flav_C"/>
    <property type="match status" value="1"/>
</dbReference>
<name>A0A8T4IYF2_9ACTN</name>
<evidence type="ECO:0000256" key="2">
    <source>
        <dbReference type="ARBA" id="ARBA00022827"/>
    </source>
</evidence>
<evidence type="ECO:0000256" key="3">
    <source>
        <dbReference type="ARBA" id="ARBA00023002"/>
    </source>
</evidence>
<dbReference type="InterPro" id="IPR051312">
    <property type="entry name" value="Diverse_Substr_Oxidored"/>
</dbReference>
<feature type="compositionally biased region" description="Gly residues" evidence="4">
    <location>
        <begin position="292"/>
        <end position="304"/>
    </location>
</feature>
<dbReference type="SMART" id="SM01092">
    <property type="entry name" value="CO_deh_flav_C"/>
    <property type="match status" value="1"/>
</dbReference>
<dbReference type="Gene3D" id="3.30.390.50">
    <property type="entry name" value="CO dehydrogenase flavoprotein, C-terminal domain"/>
    <property type="match status" value="1"/>
</dbReference>
<dbReference type="PANTHER" id="PTHR42659">
    <property type="entry name" value="XANTHINE DEHYDROGENASE SUBUNIT C-RELATED"/>
    <property type="match status" value="1"/>
</dbReference>
<dbReference type="EMBL" id="JAGSMN010000916">
    <property type="protein sequence ID" value="MBR7677396.1"/>
    <property type="molecule type" value="Genomic_DNA"/>
</dbReference>
<dbReference type="Gene3D" id="3.30.465.10">
    <property type="match status" value="1"/>
</dbReference>
<sequence length="320" mass="33776">MEFLRPASWEEALAAKAEHPTAVPIAGGTDVMVEINFDHRRPEYLLDLNRIAELREWETGEEHVRLGASVPYTHIIEHLRTELPGLALAGHTVGSPQIRNRGSVGGNLGAASPAGDSHPALLAAGTEVEAVSVRGTRLIPAEEFYTGVKRNALADDELIRAVHIRKAHGPQQFSKIGTRNAMVIAVCAFGIALHPETRTVRTGVGSAAPTPFRATAAEDFLNAALEEGGFWDSGKIITPSVAKQFAELCSGACNPIDDVRGSARYRRHAVGVMARRTLGWAWESYRASGPANGSGSGTGTGTGTGARTSGNISEGGAQCA</sequence>
<dbReference type="InterPro" id="IPR005107">
    <property type="entry name" value="CO_DH_flav_C"/>
</dbReference>
<evidence type="ECO:0000256" key="4">
    <source>
        <dbReference type="SAM" id="MobiDB-lite"/>
    </source>
</evidence>
<keyword evidence="2" id="KW-0274">FAD</keyword>
<evidence type="ECO:0000313" key="6">
    <source>
        <dbReference type="EMBL" id="MBR7677396.1"/>
    </source>
</evidence>
<dbReference type="PANTHER" id="PTHR42659:SF2">
    <property type="entry name" value="XANTHINE DEHYDROGENASE SUBUNIT C-RELATED"/>
    <property type="match status" value="1"/>
</dbReference>
<comment type="caution">
    <text evidence="6">The sequence shown here is derived from an EMBL/GenBank/DDBJ whole genome shotgun (WGS) entry which is preliminary data.</text>
</comment>
<accession>A0A8T4IYF2</accession>
<dbReference type="GO" id="GO:0071949">
    <property type="term" value="F:FAD binding"/>
    <property type="evidence" value="ECO:0007669"/>
    <property type="project" value="InterPro"/>
</dbReference>
<dbReference type="AlphaFoldDB" id="A0A8T4IYF2"/>
<evidence type="ECO:0000313" key="7">
    <source>
        <dbReference type="Proteomes" id="UP000675554"/>
    </source>
</evidence>
<feature type="region of interest" description="Disordered" evidence="4">
    <location>
        <begin position="289"/>
        <end position="320"/>
    </location>
</feature>
<feature type="domain" description="FAD-binding PCMH-type" evidence="5">
    <location>
        <begin position="1"/>
        <end position="169"/>
    </location>
</feature>